<evidence type="ECO:0000313" key="4">
    <source>
        <dbReference type="Proteomes" id="UP000249633"/>
    </source>
</evidence>
<reference evidence="3 4" key="1">
    <citation type="submission" date="2017-08" db="EMBL/GenBank/DDBJ databases">
        <title>Infants hospitalized years apart are colonized by the same room-sourced microbial strains.</title>
        <authorList>
            <person name="Brooks B."/>
            <person name="Olm M.R."/>
            <person name="Firek B.A."/>
            <person name="Baker R."/>
            <person name="Thomas B.C."/>
            <person name="Morowitz M.J."/>
            <person name="Banfield J.F."/>
        </authorList>
    </citation>
    <scope>NUCLEOTIDE SEQUENCE [LARGE SCALE GENOMIC DNA]</scope>
    <source>
        <strain evidence="3">S2_012_000_R2_81</strain>
    </source>
</reference>
<dbReference type="NCBIfam" id="NF035944">
    <property type="entry name" value="PEPxxWA-CTERM"/>
    <property type="match status" value="1"/>
</dbReference>
<dbReference type="Proteomes" id="UP000249633">
    <property type="component" value="Unassembled WGS sequence"/>
</dbReference>
<accession>A0A2W5FBB8</accession>
<evidence type="ECO:0000256" key="1">
    <source>
        <dbReference type="SAM" id="SignalP"/>
    </source>
</evidence>
<dbReference type="AlphaFoldDB" id="A0A2W5FBB8"/>
<dbReference type="NCBIfam" id="TIGR02595">
    <property type="entry name" value="PEP_CTERM"/>
    <property type="match status" value="1"/>
</dbReference>
<evidence type="ECO:0000313" key="3">
    <source>
        <dbReference type="EMBL" id="PZP26909.1"/>
    </source>
</evidence>
<organism evidence="3 4">
    <name type="scientific">Roseateles depolymerans</name>
    <dbReference type="NCBI Taxonomy" id="76731"/>
    <lineage>
        <taxon>Bacteria</taxon>
        <taxon>Pseudomonadati</taxon>
        <taxon>Pseudomonadota</taxon>
        <taxon>Betaproteobacteria</taxon>
        <taxon>Burkholderiales</taxon>
        <taxon>Sphaerotilaceae</taxon>
        <taxon>Roseateles</taxon>
    </lineage>
</organism>
<comment type="caution">
    <text evidence="3">The sequence shown here is derived from an EMBL/GenBank/DDBJ whole genome shotgun (WGS) entry which is preliminary data.</text>
</comment>
<evidence type="ECO:0000259" key="2">
    <source>
        <dbReference type="Pfam" id="PF07589"/>
    </source>
</evidence>
<dbReference type="EMBL" id="QFOD01000043">
    <property type="protein sequence ID" value="PZP26909.1"/>
    <property type="molecule type" value="Genomic_DNA"/>
</dbReference>
<protein>
    <recommendedName>
        <fullName evidence="2">Ice-binding protein C-terminal domain-containing protein</fullName>
    </recommendedName>
</protein>
<feature type="signal peptide" evidence="1">
    <location>
        <begin position="1"/>
        <end position="18"/>
    </location>
</feature>
<dbReference type="InterPro" id="IPR013424">
    <property type="entry name" value="Ice-binding_C"/>
</dbReference>
<keyword evidence="1" id="KW-0732">Signal</keyword>
<feature type="domain" description="Ice-binding protein C-terminal" evidence="2">
    <location>
        <begin position="186"/>
        <end position="210"/>
    </location>
</feature>
<sequence>MIKTIAAAAILSVLGASASATTESITFQSRDVTAPRLTTTYTSNYRTAELSYTDSTGVSFLAYCIEPDQSFAINALGAQTYSVGSFSGAQASLLEALYSSSYASATDVNAKAAFQLAVWEIVTESSSSLNVNGGSFTVDSSTALASSIATQANDYLSASASYSGPSLYTLTKLTNADYQDLVVASPVPEPQTWALLLAGLGAVGLSARRRQR</sequence>
<gene>
    <name evidence="3" type="ORF">DI603_23240</name>
</gene>
<dbReference type="Pfam" id="PF07589">
    <property type="entry name" value="PEP-CTERM"/>
    <property type="match status" value="1"/>
</dbReference>
<feature type="chain" id="PRO_5016168622" description="Ice-binding protein C-terminal domain-containing protein" evidence="1">
    <location>
        <begin position="19"/>
        <end position="212"/>
    </location>
</feature>
<name>A0A2W5FBB8_9BURK</name>
<proteinExistence type="predicted"/>